<dbReference type="Pfam" id="PF10604">
    <property type="entry name" value="Polyketide_cyc2"/>
    <property type="match status" value="1"/>
</dbReference>
<keyword evidence="2" id="KW-1185">Reference proteome</keyword>
<sequence length="179" mass="19853">MKILKRILIAFISLIALIIALAYLMPNHYGLIRSIQIEASPEKIYPLIASPKEWKKWSVWNQRDPNMEILFSGPETGAGAGWDWKSKSEGNGGMKLTRVAANQVINYELHFEGMGKPSNGALTLEPEGTSTKVTWSMIGSSEGNFMMKLFAPFMDKMVGPDFEDGLKNLKAVAEKTATN</sequence>
<dbReference type="Proteomes" id="UP000648257">
    <property type="component" value="Unassembled WGS sequence"/>
</dbReference>
<reference evidence="1 2" key="1">
    <citation type="submission" date="2020-08" db="EMBL/GenBank/DDBJ databases">
        <title>Novel species isolated from subtropical streams in China.</title>
        <authorList>
            <person name="Lu H."/>
        </authorList>
    </citation>
    <scope>NUCLEOTIDE SEQUENCE [LARGE SCALE GENOMIC DNA]</scope>
    <source>
        <strain evidence="1 2">KACC 16656</strain>
    </source>
</reference>
<proteinExistence type="predicted"/>
<gene>
    <name evidence="1" type="ORF">H8K52_10170</name>
</gene>
<dbReference type="Gene3D" id="3.30.530.20">
    <property type="match status" value="1"/>
</dbReference>
<evidence type="ECO:0000313" key="1">
    <source>
        <dbReference type="EMBL" id="MBC3807709.1"/>
    </source>
</evidence>
<evidence type="ECO:0000313" key="2">
    <source>
        <dbReference type="Proteomes" id="UP000648257"/>
    </source>
</evidence>
<dbReference type="EMBL" id="JACOFW010000009">
    <property type="protein sequence ID" value="MBC3807709.1"/>
    <property type="molecule type" value="Genomic_DNA"/>
</dbReference>
<organism evidence="1 2">
    <name type="scientific">Undibacterium seohonense</name>
    <dbReference type="NCBI Taxonomy" id="1344950"/>
    <lineage>
        <taxon>Bacteria</taxon>
        <taxon>Pseudomonadati</taxon>
        <taxon>Pseudomonadota</taxon>
        <taxon>Betaproteobacteria</taxon>
        <taxon>Burkholderiales</taxon>
        <taxon>Oxalobacteraceae</taxon>
        <taxon>Undibacterium</taxon>
    </lineage>
</organism>
<dbReference type="SUPFAM" id="SSF55961">
    <property type="entry name" value="Bet v1-like"/>
    <property type="match status" value="1"/>
</dbReference>
<dbReference type="RefSeq" id="WP_186922790.1">
    <property type="nucleotide sequence ID" value="NZ_JACOFW010000009.1"/>
</dbReference>
<dbReference type="CDD" id="cd07818">
    <property type="entry name" value="SRPBCC_1"/>
    <property type="match status" value="1"/>
</dbReference>
<protein>
    <submittedName>
        <fullName evidence="1">SRPBCC family protein</fullName>
    </submittedName>
</protein>
<dbReference type="InterPro" id="IPR023393">
    <property type="entry name" value="START-like_dom_sf"/>
</dbReference>
<comment type="caution">
    <text evidence="1">The sequence shown here is derived from an EMBL/GenBank/DDBJ whole genome shotgun (WGS) entry which is preliminary data.</text>
</comment>
<accession>A0ABR6X447</accession>
<name>A0ABR6X447_9BURK</name>
<dbReference type="InterPro" id="IPR019587">
    <property type="entry name" value="Polyketide_cyclase/dehydratase"/>
</dbReference>